<name>A0A1V6LN17_9FLAO</name>
<evidence type="ECO:0008006" key="3">
    <source>
        <dbReference type="Google" id="ProtNLM"/>
    </source>
</evidence>
<sequence>MISCDKASEICNKSQYKEAGFWDIWKLRFHILFCKHCSSHTKKNTYLTALCEKANLHTLSAKEKEAIKQRIKEQANS</sequence>
<evidence type="ECO:0000313" key="2">
    <source>
        <dbReference type="Proteomes" id="UP000191680"/>
    </source>
</evidence>
<keyword evidence="2" id="KW-1185">Reference proteome</keyword>
<dbReference type="OrthoDB" id="1262821at2"/>
<evidence type="ECO:0000313" key="1">
    <source>
        <dbReference type="EMBL" id="OQD41558.1"/>
    </source>
</evidence>
<protein>
    <recommendedName>
        <fullName evidence="3">Glycine dehydrogenase</fullName>
    </recommendedName>
</protein>
<gene>
    <name evidence="1" type="ORF">BUL40_15230</name>
</gene>
<accession>A0A1V6LN17</accession>
<dbReference type="Proteomes" id="UP000191680">
    <property type="component" value="Unassembled WGS sequence"/>
</dbReference>
<dbReference type="AlphaFoldDB" id="A0A1V6LN17"/>
<dbReference type="EMBL" id="MTBC01000013">
    <property type="protein sequence ID" value="OQD41558.1"/>
    <property type="molecule type" value="Genomic_DNA"/>
</dbReference>
<reference evidence="1 2" key="1">
    <citation type="submission" date="2016-12" db="EMBL/GenBank/DDBJ databases">
        <authorList>
            <person name="Song W.-J."/>
            <person name="Kurnit D.M."/>
        </authorList>
    </citation>
    <scope>NUCLEOTIDE SEQUENCE [LARGE SCALE GENOMIC DNA]</scope>
    <source>
        <strain evidence="1 2">HSG9</strain>
    </source>
</reference>
<comment type="caution">
    <text evidence="1">The sequence shown here is derived from an EMBL/GenBank/DDBJ whole genome shotgun (WGS) entry which is preliminary data.</text>
</comment>
<organism evidence="1 2">
    <name type="scientific">Croceivirga radicis</name>
    <dbReference type="NCBI Taxonomy" id="1929488"/>
    <lineage>
        <taxon>Bacteria</taxon>
        <taxon>Pseudomonadati</taxon>
        <taxon>Bacteroidota</taxon>
        <taxon>Flavobacteriia</taxon>
        <taxon>Flavobacteriales</taxon>
        <taxon>Flavobacteriaceae</taxon>
        <taxon>Croceivirga</taxon>
    </lineage>
</organism>
<proteinExistence type="predicted"/>